<dbReference type="EMBL" id="LSLI01000066">
    <property type="protein sequence ID" value="KXS31612.1"/>
    <property type="molecule type" value="Genomic_DNA"/>
</dbReference>
<dbReference type="AlphaFoldDB" id="A0A139BRM9"/>
<name>A0A139BRM9_9PROT</name>
<dbReference type="Proteomes" id="UP000070578">
    <property type="component" value="Unassembled WGS sequence"/>
</dbReference>
<gene>
    <name evidence="1" type="ORF">AWT59_2273</name>
</gene>
<reference evidence="1 2" key="2">
    <citation type="submission" date="2016-03" db="EMBL/GenBank/DDBJ databases">
        <title>New uncultured bacterium of the family Gallionellaceae from acid mine drainage: description and reconstruction of genome based on metagenomic analysis of microbial community.</title>
        <authorList>
            <person name="Kadnikov V."/>
            <person name="Ivasenko D."/>
            <person name="Beletsky A."/>
            <person name="Mardanov A."/>
            <person name="Danilova E."/>
            <person name="Pimenov N."/>
            <person name="Karnachuk O."/>
            <person name="Ravin N."/>
        </authorList>
    </citation>
    <scope>NUCLEOTIDE SEQUENCE [LARGE SCALE GENOMIC DNA]</scope>
    <source>
        <strain evidence="1">ShG14-8</strain>
    </source>
</reference>
<protein>
    <submittedName>
        <fullName evidence="1">Isocitrate dehydrogenase</fullName>
    </submittedName>
</protein>
<comment type="caution">
    <text evidence="1">The sequence shown here is derived from an EMBL/GenBank/DDBJ whole genome shotgun (WGS) entry which is preliminary data.</text>
</comment>
<dbReference type="InterPro" id="IPR009912">
    <property type="entry name" value="DUF1451"/>
</dbReference>
<proteinExistence type="predicted"/>
<evidence type="ECO:0000313" key="1">
    <source>
        <dbReference type="EMBL" id="KXS31612.1"/>
    </source>
</evidence>
<accession>A0A139BRM9</accession>
<evidence type="ECO:0000313" key="2">
    <source>
        <dbReference type="Proteomes" id="UP000070578"/>
    </source>
</evidence>
<organism evidence="1 2">
    <name type="scientific">Candidatus Gallionella acididurans</name>
    <dbReference type="NCBI Taxonomy" id="1796491"/>
    <lineage>
        <taxon>Bacteria</taxon>
        <taxon>Pseudomonadati</taxon>
        <taxon>Pseudomonadota</taxon>
        <taxon>Betaproteobacteria</taxon>
        <taxon>Nitrosomonadales</taxon>
        <taxon>Gallionellaceae</taxon>
        <taxon>Gallionella</taxon>
    </lineage>
</organism>
<reference evidence="1 2" key="1">
    <citation type="submission" date="2016-02" db="EMBL/GenBank/DDBJ databases">
        <authorList>
            <person name="Wen L."/>
            <person name="He K."/>
            <person name="Yang H."/>
        </authorList>
    </citation>
    <scope>NUCLEOTIDE SEQUENCE [LARGE SCALE GENOMIC DNA]</scope>
    <source>
        <strain evidence="1">ShG14-8</strain>
    </source>
</reference>
<dbReference type="Pfam" id="PF07295">
    <property type="entry name" value="DUF1451"/>
    <property type="match status" value="1"/>
</dbReference>
<sequence length="168" mass="18335">MKISDQNKEKLEQQYDLLAHKFNELYLAGKGRGREAMTVALQKSHEQLTALGEFSAEQGEELKQYLARDLDQTISDAKQLGEEAKVRLHPARLGAGALSSLANVLELTSNALHSLGDKAKNKLTYKTGEMTSAGTLTCQGCGQQVQLKKTGHVPPCSKCNGILFNKGY</sequence>